<evidence type="ECO:0000313" key="2">
    <source>
        <dbReference type="Proteomes" id="UP000609323"/>
    </source>
</evidence>
<keyword evidence="2" id="KW-1185">Reference proteome</keyword>
<evidence type="ECO:0000313" key="1">
    <source>
        <dbReference type="EMBL" id="GGA21454.1"/>
    </source>
</evidence>
<gene>
    <name evidence="1" type="ORF">GCM10010917_02700</name>
</gene>
<name>A0ABQ1FNC4_9BACL</name>
<comment type="caution">
    <text evidence="1">The sequence shown here is derived from an EMBL/GenBank/DDBJ whole genome shotgun (WGS) entry which is preliminary data.</text>
</comment>
<evidence type="ECO:0008006" key="3">
    <source>
        <dbReference type="Google" id="ProtNLM"/>
    </source>
</evidence>
<accession>A0ABQ1FNC4</accession>
<protein>
    <recommendedName>
        <fullName evidence="3">Secreted protein</fullName>
    </recommendedName>
</protein>
<sequence length="84" mass="9499">MKREKLLRIKDLKLGRLACMLLLSSVILSITGCEPMVPSQETLLRQTENDLMDDGEDSDLPVVEDVYHQSVHDDVYGSDQLKLP</sequence>
<dbReference type="PROSITE" id="PS51257">
    <property type="entry name" value="PROKAR_LIPOPROTEIN"/>
    <property type="match status" value="1"/>
</dbReference>
<proteinExistence type="predicted"/>
<dbReference type="Proteomes" id="UP000609323">
    <property type="component" value="Unassembled WGS sequence"/>
</dbReference>
<reference evidence="2" key="1">
    <citation type="journal article" date="2019" name="Int. J. Syst. Evol. Microbiol.">
        <title>The Global Catalogue of Microorganisms (GCM) 10K type strain sequencing project: providing services to taxonomists for standard genome sequencing and annotation.</title>
        <authorList>
            <consortium name="The Broad Institute Genomics Platform"/>
            <consortium name="The Broad Institute Genome Sequencing Center for Infectious Disease"/>
            <person name="Wu L."/>
            <person name="Ma J."/>
        </authorList>
    </citation>
    <scope>NUCLEOTIDE SEQUENCE [LARGE SCALE GENOMIC DNA]</scope>
    <source>
        <strain evidence="2">CGMCC 1.15044</strain>
    </source>
</reference>
<dbReference type="EMBL" id="BMHF01000001">
    <property type="protein sequence ID" value="GGA21454.1"/>
    <property type="molecule type" value="Genomic_DNA"/>
</dbReference>
<dbReference type="RefSeq" id="WP_094093509.1">
    <property type="nucleotide sequence ID" value="NZ_BMHF01000001.1"/>
</dbReference>
<organism evidence="1 2">
    <name type="scientific">Paenibacillus physcomitrellae</name>
    <dbReference type="NCBI Taxonomy" id="1619311"/>
    <lineage>
        <taxon>Bacteria</taxon>
        <taxon>Bacillati</taxon>
        <taxon>Bacillota</taxon>
        <taxon>Bacilli</taxon>
        <taxon>Bacillales</taxon>
        <taxon>Paenibacillaceae</taxon>
        <taxon>Paenibacillus</taxon>
    </lineage>
</organism>